<proteinExistence type="predicted"/>
<gene>
    <name evidence="1" type="ORF">MSj_02935</name>
</gene>
<dbReference type="AlphaFoldDB" id="A0A2Z6UUX8"/>
<sequence length="356" mass="41274">MVSIQDAKMRLDSIIAKARIDLYKPIQIAEVLRKSRLEKNIKVLDLKTYQNQSIRWRDEVTIRLLNKVSTSSARYQHDVWSTTAMSPELLEILDRENKRTRGGVERYIYLKFSERQATVSSLIDYIESQNEKSFDLKYLLDEFSAKAGIRRSIDKAYEIIAYSLFETIVVSLEAEITMSIPSIKQDLLNEFSDLAKALLGLDKNQNKRVFKAHIYRVGVTNAADRGLDMWANFGIAIQIKHLTLDEEIAQNIIDKVESDHIVIVCRDAHADVIKIIAQQISWGQRVRGIILESELINWYNRCLRGEFSNLLAKPLLQYLSDNFRKEFPQSIALIDFLEERKYLKLKIKDDDIWAIG</sequence>
<dbReference type="Pfam" id="PF09554">
    <property type="entry name" value="RE_HaeII"/>
    <property type="match status" value="1"/>
</dbReference>
<dbReference type="RefSeq" id="WP_110579725.1">
    <property type="nucleotide sequence ID" value="NZ_BDSG01000076.1"/>
</dbReference>
<reference evidence="1 2" key="1">
    <citation type="journal article" date="2018" name="Front. Microbiol.">
        <title>Adaptation of the Freshwater Bloom-Forming Cyanobacterium Microcystis aeruginosa to Brackish Water Is Driven by Recent Horizontal Transfer of Sucrose Genes.</title>
        <authorList>
            <person name="Tanabe Y."/>
            <person name="Hodoki Y."/>
            <person name="Sano T."/>
            <person name="Tada K."/>
            <person name="Watanabe M.M."/>
        </authorList>
    </citation>
    <scope>NUCLEOTIDE SEQUENCE [LARGE SCALE GENOMIC DNA]</scope>
    <source>
        <strain evidence="1 2">Sj</strain>
    </source>
</reference>
<dbReference type="Proteomes" id="UP000248272">
    <property type="component" value="Unassembled WGS sequence"/>
</dbReference>
<accession>A0A2Z6UUX8</accession>
<name>A0A2Z6UUX8_MICAE</name>
<evidence type="ECO:0000313" key="1">
    <source>
        <dbReference type="EMBL" id="GBL11431.1"/>
    </source>
</evidence>
<dbReference type="EMBL" id="BDSG01000076">
    <property type="protein sequence ID" value="GBL11431.1"/>
    <property type="molecule type" value="Genomic_DNA"/>
</dbReference>
<organism evidence="1 2">
    <name type="scientific">Microcystis aeruginosa Sj</name>
    <dbReference type="NCBI Taxonomy" id="1979544"/>
    <lineage>
        <taxon>Bacteria</taxon>
        <taxon>Bacillati</taxon>
        <taxon>Cyanobacteriota</taxon>
        <taxon>Cyanophyceae</taxon>
        <taxon>Oscillatoriophycideae</taxon>
        <taxon>Chroococcales</taxon>
        <taxon>Microcystaceae</taxon>
        <taxon>Microcystis</taxon>
    </lineage>
</organism>
<evidence type="ECO:0000313" key="2">
    <source>
        <dbReference type="Proteomes" id="UP000248272"/>
    </source>
</evidence>
<protein>
    <submittedName>
        <fullName evidence="1">Uncharacterized protein</fullName>
    </submittedName>
</protein>
<dbReference type="InterPro" id="IPR019058">
    <property type="entry name" value="Restrct_endonuc_II_HaeII"/>
</dbReference>
<comment type="caution">
    <text evidence="1">The sequence shown here is derived from an EMBL/GenBank/DDBJ whole genome shotgun (WGS) entry which is preliminary data.</text>
</comment>